<feature type="region of interest" description="Disordered" evidence="8">
    <location>
        <begin position="769"/>
        <end position="806"/>
    </location>
</feature>
<feature type="transmembrane region" description="Helical" evidence="9">
    <location>
        <begin position="310"/>
        <end position="327"/>
    </location>
</feature>
<feature type="transmembrane region" description="Helical" evidence="9">
    <location>
        <begin position="516"/>
        <end position="540"/>
    </location>
</feature>
<feature type="transmembrane region" description="Helical" evidence="9">
    <location>
        <begin position="364"/>
        <end position="383"/>
    </location>
</feature>
<keyword evidence="17" id="KW-1185">Reference proteome</keyword>
<dbReference type="Pfam" id="PF21088">
    <property type="entry name" value="MS_channel_1st"/>
    <property type="match status" value="1"/>
</dbReference>
<dbReference type="Pfam" id="PF21082">
    <property type="entry name" value="MS_channel_3rd"/>
    <property type="match status" value="1"/>
</dbReference>
<keyword evidence="6 9" id="KW-0472">Membrane</keyword>
<dbReference type="EMBL" id="JAIXNE010000004">
    <property type="protein sequence ID" value="MCA6077810.1"/>
    <property type="molecule type" value="Genomic_DNA"/>
</dbReference>
<feature type="domain" description="Mechanosensitive ion channel transmembrane helices 2/3" evidence="13">
    <location>
        <begin position="562"/>
        <end position="602"/>
    </location>
</feature>
<feature type="domain" description="Mechanosensitive ion channel MscS C-terminal" evidence="12">
    <location>
        <begin position="678"/>
        <end position="760"/>
    </location>
</feature>
<dbReference type="Gene3D" id="2.30.30.60">
    <property type="match status" value="1"/>
</dbReference>
<evidence type="ECO:0000313" key="17">
    <source>
        <dbReference type="Proteomes" id="UP001139409"/>
    </source>
</evidence>
<dbReference type="InterPro" id="IPR049278">
    <property type="entry name" value="MS_channel_C"/>
</dbReference>
<proteinExistence type="inferred from homology"/>
<dbReference type="SUPFAM" id="SSF50182">
    <property type="entry name" value="Sm-like ribonucleoproteins"/>
    <property type="match status" value="1"/>
</dbReference>
<evidence type="ECO:0000313" key="16">
    <source>
        <dbReference type="EMBL" id="MCA6077810.1"/>
    </source>
</evidence>
<dbReference type="RefSeq" id="WP_225698605.1">
    <property type="nucleotide sequence ID" value="NZ_JAIXNE010000002.1"/>
</dbReference>
<dbReference type="InterPro" id="IPR006685">
    <property type="entry name" value="MscS_channel_2nd"/>
</dbReference>
<dbReference type="PANTHER" id="PTHR30347">
    <property type="entry name" value="POTASSIUM CHANNEL RELATED"/>
    <property type="match status" value="1"/>
</dbReference>
<evidence type="ECO:0000259" key="13">
    <source>
        <dbReference type="Pfam" id="PF21088"/>
    </source>
</evidence>
<organism evidence="16 17">
    <name type="scientific">Fulvivirga sedimenti</name>
    <dbReference type="NCBI Taxonomy" id="2879465"/>
    <lineage>
        <taxon>Bacteria</taxon>
        <taxon>Pseudomonadati</taxon>
        <taxon>Bacteroidota</taxon>
        <taxon>Cytophagia</taxon>
        <taxon>Cytophagales</taxon>
        <taxon>Fulvivirgaceae</taxon>
        <taxon>Fulvivirga</taxon>
    </lineage>
</organism>
<evidence type="ECO:0000313" key="14">
    <source>
        <dbReference type="EMBL" id="MCA6075505.1"/>
    </source>
</evidence>
<gene>
    <name evidence="14" type="ORF">LDX50_11550</name>
    <name evidence="15" type="ORF">LDX50_17520</name>
    <name evidence="16" type="ORF">LDX50_23240</name>
</gene>
<dbReference type="GO" id="GO:0005886">
    <property type="term" value="C:plasma membrane"/>
    <property type="evidence" value="ECO:0007669"/>
    <property type="project" value="UniProtKB-SubCell"/>
</dbReference>
<dbReference type="InterPro" id="IPR049142">
    <property type="entry name" value="MS_channel_1st"/>
</dbReference>
<evidence type="ECO:0000256" key="2">
    <source>
        <dbReference type="ARBA" id="ARBA00008017"/>
    </source>
</evidence>
<evidence type="ECO:0000256" key="9">
    <source>
        <dbReference type="SAM" id="Phobius"/>
    </source>
</evidence>
<feature type="transmembrane region" description="Helical" evidence="9">
    <location>
        <begin position="339"/>
        <end position="358"/>
    </location>
</feature>
<dbReference type="InterPro" id="IPR052702">
    <property type="entry name" value="MscS-like_channel"/>
</dbReference>
<dbReference type="GO" id="GO:0008381">
    <property type="term" value="F:mechanosensitive monoatomic ion channel activity"/>
    <property type="evidence" value="ECO:0007669"/>
    <property type="project" value="UniProtKB-ARBA"/>
</dbReference>
<evidence type="ECO:0000259" key="12">
    <source>
        <dbReference type="Pfam" id="PF21082"/>
    </source>
</evidence>
<keyword evidence="10" id="KW-0732">Signal</keyword>
<dbReference type="SUPFAM" id="SSF82689">
    <property type="entry name" value="Mechanosensitive channel protein MscS (YggB), C-terminal domain"/>
    <property type="match status" value="1"/>
</dbReference>
<feature type="chain" id="PRO_5041195034" evidence="10">
    <location>
        <begin position="24"/>
        <end position="806"/>
    </location>
</feature>
<dbReference type="SUPFAM" id="SSF82861">
    <property type="entry name" value="Mechanosensitive channel protein MscS (YggB), transmembrane region"/>
    <property type="match status" value="1"/>
</dbReference>
<dbReference type="InterPro" id="IPR023408">
    <property type="entry name" value="MscS_beta-dom_sf"/>
</dbReference>
<evidence type="ECO:0000259" key="11">
    <source>
        <dbReference type="Pfam" id="PF00924"/>
    </source>
</evidence>
<keyword evidence="5 9" id="KW-1133">Transmembrane helix</keyword>
<dbReference type="EMBL" id="JAIXNE010000002">
    <property type="protein sequence ID" value="MCA6075505.1"/>
    <property type="molecule type" value="Genomic_DNA"/>
</dbReference>
<feature type="transmembrane region" description="Helical" evidence="9">
    <location>
        <begin position="477"/>
        <end position="496"/>
    </location>
</feature>
<comment type="similarity">
    <text evidence="2">Belongs to the MscS (TC 1.A.23) family.</text>
</comment>
<keyword evidence="3" id="KW-1003">Cell membrane</keyword>
<comment type="subcellular location">
    <subcellularLocation>
        <location evidence="1">Cell membrane</location>
        <topology evidence="1">Multi-pass membrane protein</topology>
    </subcellularLocation>
</comment>
<protein>
    <submittedName>
        <fullName evidence="16">Mechanosensitive ion channel</fullName>
    </submittedName>
</protein>
<evidence type="ECO:0000313" key="15">
    <source>
        <dbReference type="EMBL" id="MCA6076682.1"/>
    </source>
</evidence>
<evidence type="ECO:0000256" key="7">
    <source>
        <dbReference type="SAM" id="Coils"/>
    </source>
</evidence>
<evidence type="ECO:0000256" key="6">
    <source>
        <dbReference type="ARBA" id="ARBA00023136"/>
    </source>
</evidence>
<accession>A0A9X1KZ43</accession>
<evidence type="ECO:0000256" key="1">
    <source>
        <dbReference type="ARBA" id="ARBA00004651"/>
    </source>
</evidence>
<evidence type="ECO:0000256" key="8">
    <source>
        <dbReference type="SAM" id="MobiDB-lite"/>
    </source>
</evidence>
<feature type="compositionally biased region" description="Basic and acidic residues" evidence="8">
    <location>
        <begin position="794"/>
        <end position="806"/>
    </location>
</feature>
<feature type="domain" description="Mechanosensitive ion channel MscS" evidence="11">
    <location>
        <begin position="603"/>
        <end position="669"/>
    </location>
</feature>
<feature type="transmembrane region" description="Helical" evidence="9">
    <location>
        <begin position="285"/>
        <end position="304"/>
    </location>
</feature>
<dbReference type="EMBL" id="JAIXNE010000003">
    <property type="protein sequence ID" value="MCA6076682.1"/>
    <property type="molecule type" value="Genomic_DNA"/>
</dbReference>
<dbReference type="Gene3D" id="3.30.70.100">
    <property type="match status" value="1"/>
</dbReference>
<dbReference type="Pfam" id="PF00924">
    <property type="entry name" value="MS_channel_2nd"/>
    <property type="match status" value="1"/>
</dbReference>
<dbReference type="InterPro" id="IPR006686">
    <property type="entry name" value="MscS_channel_CS"/>
</dbReference>
<feature type="transmembrane region" description="Helical" evidence="9">
    <location>
        <begin position="421"/>
        <end position="443"/>
    </location>
</feature>
<evidence type="ECO:0000256" key="3">
    <source>
        <dbReference type="ARBA" id="ARBA00022475"/>
    </source>
</evidence>
<dbReference type="PANTHER" id="PTHR30347:SF1">
    <property type="entry name" value="MECHANOSENSITIVE CHANNEL MSCK"/>
    <property type="match status" value="1"/>
</dbReference>
<reference evidence="16" key="1">
    <citation type="submission" date="2021-09" db="EMBL/GenBank/DDBJ databases">
        <title>Fulvivirga sp. isolated from coastal sediment.</title>
        <authorList>
            <person name="Yu H."/>
        </authorList>
    </citation>
    <scope>NUCLEOTIDE SEQUENCE</scope>
    <source>
        <strain evidence="16">1062</strain>
    </source>
</reference>
<feature type="transmembrane region" description="Helical" evidence="9">
    <location>
        <begin position="588"/>
        <end position="616"/>
    </location>
</feature>
<dbReference type="PROSITE" id="PS01246">
    <property type="entry name" value="UPF0003"/>
    <property type="match status" value="1"/>
</dbReference>
<keyword evidence="7" id="KW-0175">Coiled coil</keyword>
<dbReference type="InterPro" id="IPR011066">
    <property type="entry name" value="MscS_channel_C_sf"/>
</dbReference>
<dbReference type="AlphaFoldDB" id="A0A9X1KZ43"/>
<evidence type="ECO:0000256" key="5">
    <source>
        <dbReference type="ARBA" id="ARBA00022989"/>
    </source>
</evidence>
<dbReference type="Proteomes" id="UP001139409">
    <property type="component" value="Unassembled WGS sequence"/>
</dbReference>
<feature type="transmembrane region" description="Helical" evidence="9">
    <location>
        <begin position="395"/>
        <end position="415"/>
    </location>
</feature>
<dbReference type="InterPro" id="IPR010920">
    <property type="entry name" value="LSM_dom_sf"/>
</dbReference>
<sequence>MRAIILIVLSLFFLFQNSFSQKADSLSSVPGPKTASDLIIAYEEGSQKLREISRALASDFKTERIRQDFNILHEQLNKYFTIDSASVTELSLSRVNDLIIIFERRHNELNTWQNQLTALTKQLSNYKIDIARMKKQMAVNVTGLNQRELDYYNNRFVPIIDKADSLSERVDQKLEEILNLEYTVSQDYAKTLNRIESLRLYLREYWSNVTKRESGTWKFSLSGEGSQNMSSTVRNTVWRIVGFFRDNSSRTGILIICLVIIWYSIRKIRSVERKEDAEDEFTSLYLSPLATAAVFGGALFPVIMPPTTTLMYDFVILSTYFPFLFLLRKTMERDMLRRYLVFFLAFLILKFQNLLLPVSGYSSFILIFCSGVFTYVLLTSSVRKYFQIRWNWIKVFNWILSCISVSGLVFVFINRPTLGRILINGVGETLAIAMVLIYLASWMDQLIEFLRRRPYFQRLSSDTAKLNDFWEKWHNRIYFLLFILFIIAFLRNFNVYADIKASIELFLTTDRTIGELTFTVGGIALFVIVLLISTNLSSTIKFLSEDKSFYRSQKRTANLSVILRFFIITLGFLLALAVSGIPLDKITIILGALSVGIGFGLQNIVNNLISGLILIFERPIQSGDIVEVQQTMGIVKDIGIRSSVIKTYDGAEVIVPNGDLISNSVVNWTLSNKHRRAEVRVGVAYGSDATKTIEVLAAVVADHDKILKLPKPMVLFDGFGDSSLDFRVLFWTSDIDSWLATRSEILTEVYDALAKAKIEIPFPQRDLHIRSWEPGAGPDQKKPAPVKPAQKPRSKPESTDDRKSKK</sequence>
<evidence type="ECO:0000256" key="10">
    <source>
        <dbReference type="SAM" id="SignalP"/>
    </source>
</evidence>
<feature type="signal peptide" evidence="10">
    <location>
        <begin position="1"/>
        <end position="23"/>
    </location>
</feature>
<evidence type="ECO:0000256" key="4">
    <source>
        <dbReference type="ARBA" id="ARBA00022692"/>
    </source>
</evidence>
<feature type="transmembrane region" description="Helical" evidence="9">
    <location>
        <begin position="248"/>
        <end position="265"/>
    </location>
</feature>
<feature type="transmembrane region" description="Helical" evidence="9">
    <location>
        <begin position="561"/>
        <end position="582"/>
    </location>
</feature>
<dbReference type="Gene3D" id="1.10.287.1260">
    <property type="match status" value="1"/>
</dbReference>
<dbReference type="InterPro" id="IPR011014">
    <property type="entry name" value="MscS_channel_TM-2"/>
</dbReference>
<comment type="caution">
    <text evidence="16">The sequence shown here is derived from an EMBL/GenBank/DDBJ whole genome shotgun (WGS) entry which is preliminary data.</text>
</comment>
<name>A0A9X1KZ43_9BACT</name>
<keyword evidence="4 9" id="KW-0812">Transmembrane</keyword>
<feature type="coiled-coil region" evidence="7">
    <location>
        <begin position="109"/>
        <end position="136"/>
    </location>
</feature>